<dbReference type="AlphaFoldDB" id="A0A7N9D292"/>
<accession>A0A7N9D292</accession>
<protein>
    <submittedName>
        <fullName evidence="1">Uncharacterized protein</fullName>
    </submittedName>
</protein>
<reference evidence="1" key="3">
    <citation type="submission" date="2025-09" db="UniProtKB">
        <authorList>
            <consortium name="Ensembl"/>
        </authorList>
    </citation>
    <scope>IDENTIFICATION</scope>
</reference>
<dbReference type="Ensembl" id="ENSMFAT00000102092.1">
    <property type="protein sequence ID" value="ENSMFAP00000059516.1"/>
    <property type="gene ID" value="ENSMFAG00000050001.1"/>
</dbReference>
<dbReference type="GeneTree" id="ENSGT00940000163244"/>
<reference evidence="1" key="2">
    <citation type="submission" date="2025-08" db="UniProtKB">
        <authorList>
            <consortium name="Ensembl"/>
        </authorList>
    </citation>
    <scope>IDENTIFICATION</scope>
</reference>
<proteinExistence type="predicted"/>
<keyword evidence="2" id="KW-1185">Reference proteome</keyword>
<name>A0A7N9D292_MACFA</name>
<sequence>MAGRDGSHLQSQRFVGAEAGGLPEVRSLRSAWPTWQNTVSTKNTKISWAWWQASIMPATREAEAGELLEPGRFKPGRLQ</sequence>
<organism evidence="1 2">
    <name type="scientific">Macaca fascicularis</name>
    <name type="common">Crab-eating macaque</name>
    <name type="synonym">Cynomolgus monkey</name>
    <dbReference type="NCBI Taxonomy" id="9541"/>
    <lineage>
        <taxon>Eukaryota</taxon>
        <taxon>Metazoa</taxon>
        <taxon>Chordata</taxon>
        <taxon>Craniata</taxon>
        <taxon>Vertebrata</taxon>
        <taxon>Euteleostomi</taxon>
        <taxon>Mammalia</taxon>
        <taxon>Eutheria</taxon>
        <taxon>Euarchontoglires</taxon>
        <taxon>Primates</taxon>
        <taxon>Haplorrhini</taxon>
        <taxon>Catarrhini</taxon>
        <taxon>Cercopithecidae</taxon>
        <taxon>Cercopithecinae</taxon>
        <taxon>Macaca</taxon>
    </lineage>
</organism>
<dbReference type="Proteomes" id="UP000233100">
    <property type="component" value="Chromosome 9"/>
</dbReference>
<evidence type="ECO:0000313" key="1">
    <source>
        <dbReference type="Ensembl" id="ENSMFAP00000059516.1"/>
    </source>
</evidence>
<reference evidence="1 2" key="1">
    <citation type="submission" date="2013-03" db="EMBL/GenBank/DDBJ databases">
        <authorList>
            <person name="Warren W."/>
            <person name="Wilson R.K."/>
        </authorList>
    </citation>
    <scope>NUCLEOTIDE SEQUENCE</scope>
</reference>
<evidence type="ECO:0000313" key="2">
    <source>
        <dbReference type="Proteomes" id="UP000233100"/>
    </source>
</evidence>